<dbReference type="PANTHER" id="PTHR16062:SF19">
    <property type="entry name" value="PROTEIN POLYBROMO-1"/>
    <property type="match status" value="1"/>
</dbReference>
<dbReference type="Proteomes" id="UP000314982">
    <property type="component" value="Unassembled WGS sequence"/>
</dbReference>
<dbReference type="InterPro" id="IPR036427">
    <property type="entry name" value="Bromodomain-like_sf"/>
</dbReference>
<evidence type="ECO:0000256" key="1">
    <source>
        <dbReference type="ARBA" id="ARBA00004123"/>
    </source>
</evidence>
<evidence type="ECO:0000313" key="10">
    <source>
        <dbReference type="Ensembl" id="ENSHHUP00000081705.1"/>
    </source>
</evidence>
<keyword evidence="3" id="KW-0156">Chromatin regulator</keyword>
<dbReference type="PANTHER" id="PTHR16062">
    <property type="entry name" value="SWI/SNF-RELATED"/>
    <property type="match status" value="1"/>
</dbReference>
<keyword evidence="7" id="KW-0539">Nucleus</keyword>
<proteinExistence type="predicted"/>
<keyword evidence="6" id="KW-0804">Transcription</keyword>
<dbReference type="InterPro" id="IPR001487">
    <property type="entry name" value="Bromodomain"/>
</dbReference>
<dbReference type="GO" id="GO:0006338">
    <property type="term" value="P:chromatin remodeling"/>
    <property type="evidence" value="ECO:0007669"/>
    <property type="project" value="InterPro"/>
</dbReference>
<feature type="domain" description="Bromo" evidence="9">
    <location>
        <begin position="73"/>
        <end position="143"/>
    </location>
</feature>
<evidence type="ECO:0000256" key="3">
    <source>
        <dbReference type="ARBA" id="ARBA00022853"/>
    </source>
</evidence>
<reference evidence="10" key="3">
    <citation type="submission" date="2025-09" db="UniProtKB">
        <authorList>
            <consortium name="Ensembl"/>
        </authorList>
    </citation>
    <scope>IDENTIFICATION</scope>
</reference>
<dbReference type="PRINTS" id="PR00503">
    <property type="entry name" value="BROMODOMAIN"/>
</dbReference>
<dbReference type="GO" id="GO:0006368">
    <property type="term" value="P:transcription elongation by RNA polymerase II"/>
    <property type="evidence" value="ECO:0007669"/>
    <property type="project" value="TreeGrafter"/>
</dbReference>
<dbReference type="Pfam" id="PF00439">
    <property type="entry name" value="Bromodomain"/>
    <property type="match status" value="1"/>
</dbReference>
<dbReference type="GO" id="GO:0003682">
    <property type="term" value="F:chromatin binding"/>
    <property type="evidence" value="ECO:0007669"/>
    <property type="project" value="TreeGrafter"/>
</dbReference>
<protein>
    <recommendedName>
        <fullName evidence="9">Bromo domain-containing protein</fullName>
    </recommendedName>
</protein>
<keyword evidence="4" id="KW-0805">Transcription regulation</keyword>
<keyword evidence="5 8" id="KW-0103">Bromodomain</keyword>
<dbReference type="Gene3D" id="1.20.920.10">
    <property type="entry name" value="Bromodomain-like"/>
    <property type="match status" value="1"/>
</dbReference>
<dbReference type="SUPFAM" id="SSF47370">
    <property type="entry name" value="Bromodomain"/>
    <property type="match status" value="1"/>
</dbReference>
<keyword evidence="2" id="KW-0677">Repeat</keyword>
<evidence type="ECO:0000256" key="6">
    <source>
        <dbReference type="ARBA" id="ARBA00023163"/>
    </source>
</evidence>
<dbReference type="InterPro" id="IPR037382">
    <property type="entry name" value="Rsc/polybromo"/>
</dbReference>
<dbReference type="PROSITE" id="PS00633">
    <property type="entry name" value="BROMODOMAIN_1"/>
    <property type="match status" value="1"/>
</dbReference>
<dbReference type="InterPro" id="IPR018359">
    <property type="entry name" value="Bromodomain_CS"/>
</dbReference>
<evidence type="ECO:0000313" key="11">
    <source>
        <dbReference type="Proteomes" id="UP000314982"/>
    </source>
</evidence>
<evidence type="ECO:0000256" key="8">
    <source>
        <dbReference type="PROSITE-ProRule" id="PRU00035"/>
    </source>
</evidence>
<dbReference type="GO" id="GO:0016586">
    <property type="term" value="C:RSC-type complex"/>
    <property type="evidence" value="ECO:0007669"/>
    <property type="project" value="InterPro"/>
</dbReference>
<dbReference type="GO" id="GO:0016514">
    <property type="term" value="C:SWI/SNF complex"/>
    <property type="evidence" value="ECO:0007669"/>
    <property type="project" value="TreeGrafter"/>
</dbReference>
<evidence type="ECO:0000259" key="9">
    <source>
        <dbReference type="PROSITE" id="PS50014"/>
    </source>
</evidence>
<reference evidence="10" key="2">
    <citation type="submission" date="2025-08" db="UniProtKB">
        <authorList>
            <consortium name="Ensembl"/>
        </authorList>
    </citation>
    <scope>IDENTIFICATION</scope>
</reference>
<dbReference type="SMART" id="SM00297">
    <property type="entry name" value="BROMO"/>
    <property type="match status" value="1"/>
</dbReference>
<evidence type="ECO:0000256" key="4">
    <source>
        <dbReference type="ARBA" id="ARBA00023015"/>
    </source>
</evidence>
<organism evidence="10 11">
    <name type="scientific">Hucho hucho</name>
    <name type="common">huchen</name>
    <dbReference type="NCBI Taxonomy" id="62062"/>
    <lineage>
        <taxon>Eukaryota</taxon>
        <taxon>Metazoa</taxon>
        <taxon>Chordata</taxon>
        <taxon>Craniata</taxon>
        <taxon>Vertebrata</taxon>
        <taxon>Euteleostomi</taxon>
        <taxon>Actinopterygii</taxon>
        <taxon>Neopterygii</taxon>
        <taxon>Teleostei</taxon>
        <taxon>Protacanthopterygii</taxon>
        <taxon>Salmoniformes</taxon>
        <taxon>Salmonidae</taxon>
        <taxon>Salmoninae</taxon>
        <taxon>Hucho</taxon>
    </lineage>
</organism>
<accession>A0A4W5R651</accession>
<dbReference type="GeneTree" id="ENSGT00390000003017"/>
<dbReference type="Ensembl" id="ENSHHUT00000084299.1">
    <property type="protein sequence ID" value="ENSHHUP00000081705.1"/>
    <property type="gene ID" value="ENSHHUG00000047497.1"/>
</dbReference>
<sequence>IHRERQKLSMPSPSNPAFVSKDFRLDLSDSIVSHRPGSVHYDEGESEAERIHHSMDMNTPIFQLYEAVWGGRNSQGHSELFMVKPSKKDYLDYYKIILEPMDLKTIDHNIRSEKYMTEGALLEDMKLMFHNARHYNEEGSQVMGQSEIRLRVV</sequence>
<reference evidence="11" key="1">
    <citation type="submission" date="2018-06" db="EMBL/GenBank/DDBJ databases">
        <title>Genome assembly of Danube salmon.</title>
        <authorList>
            <person name="Macqueen D.J."/>
            <person name="Gundappa M.K."/>
        </authorList>
    </citation>
    <scope>NUCLEOTIDE SEQUENCE [LARGE SCALE GENOMIC DNA]</scope>
</reference>
<evidence type="ECO:0000256" key="5">
    <source>
        <dbReference type="ARBA" id="ARBA00023117"/>
    </source>
</evidence>
<evidence type="ECO:0000256" key="2">
    <source>
        <dbReference type="ARBA" id="ARBA00022737"/>
    </source>
</evidence>
<evidence type="ECO:0000256" key="7">
    <source>
        <dbReference type="ARBA" id="ARBA00023242"/>
    </source>
</evidence>
<comment type="subcellular location">
    <subcellularLocation>
        <location evidence="1">Nucleus</location>
    </subcellularLocation>
</comment>
<dbReference type="STRING" id="62062.ENSHHUP00000081705"/>
<keyword evidence="11" id="KW-1185">Reference proteome</keyword>
<name>A0A4W5R651_9TELE</name>
<dbReference type="AlphaFoldDB" id="A0A4W5R651"/>
<dbReference type="PROSITE" id="PS50014">
    <property type="entry name" value="BROMODOMAIN_2"/>
    <property type="match status" value="1"/>
</dbReference>